<dbReference type="EC" id="3.4.14.-" evidence="5"/>
<evidence type="ECO:0000256" key="3">
    <source>
        <dbReference type="ARBA" id="ARBA00022801"/>
    </source>
</evidence>
<comment type="function">
    <text evidence="5">Catalyzes the removal of dipeptides from the N-terminus of oligopeptides.</text>
</comment>
<sequence>MKKILAVIALSVTLLRSYADEGMWLPLLLGQQVYNDMVKRGLKLKPEQLYSINKASIKDAIIIFGNGCTGEIVSKQGLIFTNHHCGYAAIAAASSVEHNYLRDGFYAKSFQEEIPAQGLTAQFLLKIEDVTKEVETALNGLSGADRLKKQADVIATINARYSDSTQSIEARVSPLFKNNQFLVFVYQRYKDIRLVGTPPESVGKYGGDTDNWEWPRHTGDFSVFRVYMSKDGKATDYSPSNVPLKPKYSLPVSIKGIKDGDYAMIYGYPGGTNRYETSYGVKLSTDVNNPSLVALRDVRLKAMFEEMKKDPAVKLQLASSYAGIANYWKFFDGETKQLLKYDVYGQKKKAEDAFQKWANGKPEFQNVISDWEKVYADWLPYAKERMYLNEGILGSPLAAFASSLMQVERVLNMQGAKPEDVKRAMDDANARRKTFLADENKVSDQKIMAATAEMFYTDIDKSQHPIGFYENIKTTYGDLKDPATFKKMSADVFNTTMIFNDAKWDQFVKVPTASALQNDPAYAYATAFVKNYTGKYLPKFQDFTTKNNELGRLYLKGIMEMDPVKAKKMYPDATFTMRVSFGNVKSYAPRDATKYDYVCTMKGVMEKYVPGDYEFDLPQHYRDLVAKKDFGQYIDKSRNDLVVTFITTNDITGGNSGSPVMDAYGNLIGLAFDGNYEALSHKMAFDKDLNRTICVDVRYVLWCIDKLGGASNIISELNLVKQ</sequence>
<keyword evidence="4 5" id="KW-0720">Serine protease</keyword>
<keyword evidence="5" id="KW-0031">Aminopeptidase</keyword>
<comment type="caution">
    <text evidence="6">The sequence shown here is derived from an EMBL/GenBank/DDBJ whole genome shotgun (WGS) entry which is preliminary data.</text>
</comment>
<proteinExistence type="inferred from homology"/>
<dbReference type="InterPro" id="IPR019500">
    <property type="entry name" value="Pep_S46"/>
</dbReference>
<dbReference type="EMBL" id="JAHSPG010000009">
    <property type="protein sequence ID" value="MBV4358107.1"/>
    <property type="molecule type" value="Genomic_DNA"/>
</dbReference>
<dbReference type="Proteomes" id="UP000812270">
    <property type="component" value="Unassembled WGS sequence"/>
</dbReference>
<evidence type="ECO:0000256" key="4">
    <source>
        <dbReference type="ARBA" id="ARBA00022825"/>
    </source>
</evidence>
<protein>
    <recommendedName>
        <fullName evidence="5">Dipeptidyl-peptidase</fullName>
        <ecNumber evidence="5">3.4.14.-</ecNumber>
    </recommendedName>
</protein>
<dbReference type="AlphaFoldDB" id="A0A9E2S9L1"/>
<dbReference type="RefSeq" id="WP_217791789.1">
    <property type="nucleotide sequence ID" value="NZ_JAHSPG010000009.1"/>
</dbReference>
<dbReference type="GO" id="GO:0008239">
    <property type="term" value="F:dipeptidyl-peptidase activity"/>
    <property type="evidence" value="ECO:0007669"/>
    <property type="project" value="UniProtKB-UniRule"/>
</dbReference>
<evidence type="ECO:0000256" key="1">
    <source>
        <dbReference type="ARBA" id="ARBA00022670"/>
    </source>
</evidence>
<keyword evidence="1 5" id="KW-0645">Protease</keyword>
<accession>A0A9E2S9L1</accession>
<keyword evidence="7" id="KW-1185">Reference proteome</keyword>
<dbReference type="GO" id="GO:0006508">
    <property type="term" value="P:proteolysis"/>
    <property type="evidence" value="ECO:0007669"/>
    <property type="project" value="UniProtKB-KW"/>
</dbReference>
<dbReference type="GO" id="GO:0043171">
    <property type="term" value="P:peptide catabolic process"/>
    <property type="evidence" value="ECO:0007669"/>
    <property type="project" value="UniProtKB-UniRule"/>
</dbReference>
<keyword evidence="3 5" id="KW-0378">Hydrolase</keyword>
<evidence type="ECO:0000256" key="2">
    <source>
        <dbReference type="ARBA" id="ARBA00022729"/>
    </source>
</evidence>
<comment type="similarity">
    <text evidence="5">Belongs to the peptidase S46 family.</text>
</comment>
<evidence type="ECO:0000256" key="5">
    <source>
        <dbReference type="RuleBase" id="RU366067"/>
    </source>
</evidence>
<dbReference type="Pfam" id="PF10459">
    <property type="entry name" value="Peptidase_S46"/>
    <property type="match status" value="1"/>
</dbReference>
<evidence type="ECO:0000313" key="7">
    <source>
        <dbReference type="Proteomes" id="UP000812270"/>
    </source>
</evidence>
<dbReference type="PANTHER" id="PTHR38469:SF1">
    <property type="entry name" value="PERIPLASMIC PEPTIDASE SUBFAMILY S1B"/>
    <property type="match status" value="1"/>
</dbReference>
<evidence type="ECO:0000313" key="6">
    <source>
        <dbReference type="EMBL" id="MBV4358107.1"/>
    </source>
</evidence>
<gene>
    <name evidence="6" type="ORF">KTO63_13160</name>
</gene>
<reference evidence="6" key="1">
    <citation type="submission" date="2021-06" db="EMBL/GenBank/DDBJ databases">
        <authorList>
            <person name="Huq M.A."/>
        </authorList>
    </citation>
    <scope>NUCLEOTIDE SEQUENCE</scope>
    <source>
        <strain evidence="6">MAH-26</strain>
    </source>
</reference>
<keyword evidence="2" id="KW-0732">Signal</keyword>
<organism evidence="6 7">
    <name type="scientific">Pinibacter aurantiacus</name>
    <dbReference type="NCBI Taxonomy" id="2851599"/>
    <lineage>
        <taxon>Bacteria</taxon>
        <taxon>Pseudomonadati</taxon>
        <taxon>Bacteroidota</taxon>
        <taxon>Chitinophagia</taxon>
        <taxon>Chitinophagales</taxon>
        <taxon>Chitinophagaceae</taxon>
        <taxon>Pinibacter</taxon>
    </lineage>
</organism>
<dbReference type="GO" id="GO:0070009">
    <property type="term" value="F:serine-type aminopeptidase activity"/>
    <property type="evidence" value="ECO:0007669"/>
    <property type="project" value="UniProtKB-UniRule"/>
</dbReference>
<name>A0A9E2S9L1_9BACT</name>
<dbReference type="PANTHER" id="PTHR38469">
    <property type="entry name" value="PERIPLASMIC PEPTIDASE SUBFAMILY S1B"/>
    <property type="match status" value="1"/>
</dbReference>